<sequence length="130" mass="15248">MKLVLLLLSVCVCKCFSFTCRDEFVKINDGCYHFSNEKIIFYDAIKRCRSMNAFLVSVETIQENFAIKLHLYYKQTNATYYWTSGTDAFHKGQHKWMSTLENMAYTDWCNTFTNTQNCIFISHVPNKATC</sequence>
<reference evidence="4" key="1">
    <citation type="submission" date="2011-05" db="EMBL/GenBank/DDBJ databases">
        <authorList>
            <person name="Richards S.R."/>
            <person name="Qu J."/>
            <person name="Jiang H."/>
            <person name="Jhangiani S.N."/>
            <person name="Agravi P."/>
            <person name="Goodspeed R."/>
            <person name="Gross S."/>
            <person name="Mandapat C."/>
            <person name="Jackson L."/>
            <person name="Mathew T."/>
            <person name="Pu L."/>
            <person name="Thornton R."/>
            <person name="Saada N."/>
            <person name="Wilczek-Boney K.B."/>
            <person name="Lee S."/>
            <person name="Kovar C."/>
            <person name="Wu Y."/>
            <person name="Scherer S.E."/>
            <person name="Worley K.C."/>
            <person name="Muzny D.M."/>
            <person name="Gibbs R."/>
        </authorList>
    </citation>
    <scope>NUCLEOTIDE SEQUENCE</scope>
    <source>
        <strain evidence="4">Brora</strain>
    </source>
</reference>
<dbReference type="CDD" id="cd00037">
    <property type="entry name" value="CLECT"/>
    <property type="match status" value="1"/>
</dbReference>
<feature type="domain" description="C-type lectin" evidence="2">
    <location>
        <begin position="27"/>
        <end position="130"/>
    </location>
</feature>
<protein>
    <recommendedName>
        <fullName evidence="2">C-type lectin domain-containing protein</fullName>
    </recommendedName>
</protein>
<proteinExistence type="predicted"/>
<dbReference type="AlphaFoldDB" id="T1JD99"/>
<dbReference type="EMBL" id="JH432102">
    <property type="status" value="NOT_ANNOTATED_CDS"/>
    <property type="molecule type" value="Genomic_DNA"/>
</dbReference>
<feature type="chain" id="PRO_5004580224" description="C-type lectin domain-containing protein" evidence="1">
    <location>
        <begin position="18"/>
        <end position="130"/>
    </location>
</feature>
<accession>T1JD99</accession>
<dbReference type="Proteomes" id="UP000014500">
    <property type="component" value="Unassembled WGS sequence"/>
</dbReference>
<evidence type="ECO:0000256" key="1">
    <source>
        <dbReference type="SAM" id="SignalP"/>
    </source>
</evidence>
<dbReference type="eggNOG" id="KOG4297">
    <property type="taxonomic scope" value="Eukaryota"/>
</dbReference>
<dbReference type="PROSITE" id="PS50041">
    <property type="entry name" value="C_TYPE_LECTIN_2"/>
    <property type="match status" value="1"/>
</dbReference>
<evidence type="ECO:0000259" key="2">
    <source>
        <dbReference type="PROSITE" id="PS50041"/>
    </source>
</evidence>
<evidence type="ECO:0000313" key="3">
    <source>
        <dbReference type="EnsemblMetazoa" id="SMAR011775-PA"/>
    </source>
</evidence>
<dbReference type="InterPro" id="IPR001304">
    <property type="entry name" value="C-type_lectin-like"/>
</dbReference>
<dbReference type="SMART" id="SM00034">
    <property type="entry name" value="CLECT"/>
    <property type="match status" value="1"/>
</dbReference>
<reference evidence="3" key="2">
    <citation type="submission" date="2015-02" db="UniProtKB">
        <authorList>
            <consortium name="EnsemblMetazoa"/>
        </authorList>
    </citation>
    <scope>IDENTIFICATION</scope>
</reference>
<dbReference type="Pfam" id="PF00059">
    <property type="entry name" value="Lectin_C"/>
    <property type="match status" value="1"/>
</dbReference>
<dbReference type="HOGENOM" id="CLU_049894_10_0_1"/>
<dbReference type="SUPFAM" id="SSF56436">
    <property type="entry name" value="C-type lectin-like"/>
    <property type="match status" value="1"/>
</dbReference>
<keyword evidence="4" id="KW-1185">Reference proteome</keyword>
<dbReference type="OMA" id="LENMAYT"/>
<dbReference type="STRING" id="126957.T1JD99"/>
<name>T1JD99_STRMM</name>
<dbReference type="InterPro" id="IPR016187">
    <property type="entry name" value="CTDL_fold"/>
</dbReference>
<keyword evidence="1" id="KW-0732">Signal</keyword>
<dbReference type="PhylomeDB" id="T1JD99"/>
<dbReference type="Gene3D" id="3.10.100.10">
    <property type="entry name" value="Mannose-Binding Protein A, subunit A"/>
    <property type="match status" value="1"/>
</dbReference>
<dbReference type="EnsemblMetazoa" id="SMAR011775-RA">
    <property type="protein sequence ID" value="SMAR011775-PA"/>
    <property type="gene ID" value="SMAR011775"/>
</dbReference>
<organism evidence="3 4">
    <name type="scientific">Strigamia maritima</name>
    <name type="common">European centipede</name>
    <name type="synonym">Geophilus maritimus</name>
    <dbReference type="NCBI Taxonomy" id="126957"/>
    <lineage>
        <taxon>Eukaryota</taxon>
        <taxon>Metazoa</taxon>
        <taxon>Ecdysozoa</taxon>
        <taxon>Arthropoda</taxon>
        <taxon>Myriapoda</taxon>
        <taxon>Chilopoda</taxon>
        <taxon>Pleurostigmophora</taxon>
        <taxon>Geophilomorpha</taxon>
        <taxon>Linotaeniidae</taxon>
        <taxon>Strigamia</taxon>
    </lineage>
</organism>
<feature type="signal peptide" evidence="1">
    <location>
        <begin position="1"/>
        <end position="17"/>
    </location>
</feature>
<evidence type="ECO:0000313" key="4">
    <source>
        <dbReference type="Proteomes" id="UP000014500"/>
    </source>
</evidence>
<dbReference type="InterPro" id="IPR016186">
    <property type="entry name" value="C-type_lectin-like/link_sf"/>
</dbReference>